<dbReference type="EMBL" id="JAJSOW010000108">
    <property type="protein sequence ID" value="KAI9153913.1"/>
    <property type="molecule type" value="Genomic_DNA"/>
</dbReference>
<proteinExistence type="predicted"/>
<gene>
    <name evidence="1" type="ORF">LWI28_018387</name>
</gene>
<organism evidence="1 2">
    <name type="scientific">Acer negundo</name>
    <name type="common">Box elder</name>
    <dbReference type="NCBI Taxonomy" id="4023"/>
    <lineage>
        <taxon>Eukaryota</taxon>
        <taxon>Viridiplantae</taxon>
        <taxon>Streptophyta</taxon>
        <taxon>Embryophyta</taxon>
        <taxon>Tracheophyta</taxon>
        <taxon>Spermatophyta</taxon>
        <taxon>Magnoliopsida</taxon>
        <taxon>eudicotyledons</taxon>
        <taxon>Gunneridae</taxon>
        <taxon>Pentapetalae</taxon>
        <taxon>rosids</taxon>
        <taxon>malvids</taxon>
        <taxon>Sapindales</taxon>
        <taxon>Sapindaceae</taxon>
        <taxon>Hippocastanoideae</taxon>
        <taxon>Acereae</taxon>
        <taxon>Acer</taxon>
    </lineage>
</organism>
<protein>
    <submittedName>
        <fullName evidence="1">Uncharacterized protein</fullName>
    </submittedName>
</protein>
<keyword evidence="2" id="KW-1185">Reference proteome</keyword>
<sequence>MFNQNSKLKLLTVVDTHFASTVVMLKGFKEIKQSLQQMVISEKWDMYKEDDVEKASTVKEKLLNELFWLDIDYILDFTAPIYEMLRMTDTDTPCLYLVYEWWDSMIEKVKIVIFREERRQPHDASRFVVNVLPSPRAVTVSVSVDVVVVASNCGRLCRRYRLLSASSQEFIASLRRLGQAENAWLSLFPLTTPNPAELQKLVSIQVANNRSRGLLKLYPRVQEALKRTLLPFRRKLVQLRLLHKLLCFQKQRGILQLNC</sequence>
<comment type="caution">
    <text evidence="1">The sequence shown here is derived from an EMBL/GenBank/DDBJ whole genome shotgun (WGS) entry which is preliminary data.</text>
</comment>
<dbReference type="Proteomes" id="UP001064489">
    <property type="component" value="Chromosome 11"/>
</dbReference>
<evidence type="ECO:0000313" key="2">
    <source>
        <dbReference type="Proteomes" id="UP001064489"/>
    </source>
</evidence>
<reference evidence="1" key="1">
    <citation type="journal article" date="2022" name="Plant J.">
        <title>Strategies of tolerance reflected in two North American maple genomes.</title>
        <authorList>
            <person name="McEvoy S.L."/>
            <person name="Sezen U.U."/>
            <person name="Trouern-Trend A."/>
            <person name="McMahon S.M."/>
            <person name="Schaberg P.G."/>
            <person name="Yang J."/>
            <person name="Wegrzyn J.L."/>
            <person name="Swenson N.G."/>
        </authorList>
    </citation>
    <scope>NUCLEOTIDE SEQUENCE</scope>
    <source>
        <strain evidence="1">91603</strain>
    </source>
</reference>
<reference evidence="1" key="2">
    <citation type="submission" date="2023-02" db="EMBL/GenBank/DDBJ databases">
        <authorList>
            <person name="Swenson N.G."/>
            <person name="Wegrzyn J.L."/>
            <person name="Mcevoy S.L."/>
        </authorList>
    </citation>
    <scope>NUCLEOTIDE SEQUENCE</scope>
    <source>
        <strain evidence="1">91603</strain>
        <tissue evidence="1">Leaf</tissue>
    </source>
</reference>
<dbReference type="SUPFAM" id="SSF53098">
    <property type="entry name" value="Ribonuclease H-like"/>
    <property type="match status" value="1"/>
</dbReference>
<evidence type="ECO:0000313" key="1">
    <source>
        <dbReference type="EMBL" id="KAI9153913.1"/>
    </source>
</evidence>
<dbReference type="InterPro" id="IPR012337">
    <property type="entry name" value="RNaseH-like_sf"/>
</dbReference>
<name>A0AAD5I7A5_ACENE</name>
<accession>A0AAD5I7A5</accession>
<dbReference type="AlphaFoldDB" id="A0AAD5I7A5"/>